<evidence type="ECO:0000313" key="2">
    <source>
        <dbReference type="Proteomes" id="UP001163321"/>
    </source>
</evidence>
<name>A0ACC0VR34_9STRA</name>
<sequence>MHLPTFRDWTVLLLALPFAARVTEAQIVDVIIVGSGPGGLVAAEYLSRDPNVSVIILEAGPPSLAATGGTDPPGYDQAFTGTTKFDVPGEFQSMIYNPADAKYVVDWISDANLWLGKLVGGCSSTNAAIYTWPPDSYVTKSEWPYSAAQMVAKMQEIATIHGHTDVPSADGRRYLQEGYAIVAKALRADGYNEASLNDEAGRNNNKVFGHIPLTIHKGRRDSAANAFWGKMKARPNVKLVTGAKVEFIFQNNGLATGVSYNDDIDVFLNKGGTVLMAAGALGTSKVLMQSGIGPENQINLLKQRDAAEGVFRPAKWIFNNNVGRNVFDTNVAYASFAHPDMKSFNYHNRPVWATSLYQQDLSGPWAATGPLLIAREQYDVQGRTYEFQATLLPSGFLEFENRTDAFTLSLYINNPESRAASGFDNSSTVEWKAFNEGNVYLGTDRDLAAMQSYAQRIVALMTAQGATFLSAASDPASVAEWVVKTRGYYVHHFGGGCYVSSNAADPNRCADEKMRVIGTQNIFIADASAMRDGTVNPNAFVMYIGREAADQAKSYRAAA</sequence>
<dbReference type="EMBL" id="CM047587">
    <property type="protein sequence ID" value="KAI9908221.1"/>
    <property type="molecule type" value="Genomic_DNA"/>
</dbReference>
<gene>
    <name evidence="1" type="ORF">PsorP6_003013</name>
</gene>
<accession>A0ACC0VR34</accession>
<keyword evidence="2" id="KW-1185">Reference proteome</keyword>
<proteinExistence type="predicted"/>
<comment type="caution">
    <text evidence="1">The sequence shown here is derived from an EMBL/GenBank/DDBJ whole genome shotgun (WGS) entry which is preliminary data.</text>
</comment>
<reference evidence="1 2" key="1">
    <citation type="journal article" date="2022" name="bioRxiv">
        <title>The genome of the oomycete Peronosclerospora sorghi, a cosmopolitan pathogen of maize and sorghum, is inflated with dispersed pseudogenes.</title>
        <authorList>
            <person name="Fletcher K."/>
            <person name="Martin F."/>
            <person name="Isakeit T."/>
            <person name="Cavanaugh K."/>
            <person name="Magill C."/>
            <person name="Michelmore R."/>
        </authorList>
    </citation>
    <scope>NUCLEOTIDE SEQUENCE [LARGE SCALE GENOMIC DNA]</scope>
    <source>
        <strain evidence="1">P6</strain>
    </source>
</reference>
<protein>
    <submittedName>
        <fullName evidence="1">Uncharacterized protein</fullName>
    </submittedName>
</protein>
<organism evidence="1 2">
    <name type="scientific">Peronosclerospora sorghi</name>
    <dbReference type="NCBI Taxonomy" id="230839"/>
    <lineage>
        <taxon>Eukaryota</taxon>
        <taxon>Sar</taxon>
        <taxon>Stramenopiles</taxon>
        <taxon>Oomycota</taxon>
        <taxon>Peronosporomycetes</taxon>
        <taxon>Peronosporales</taxon>
        <taxon>Peronosporaceae</taxon>
        <taxon>Peronosclerospora</taxon>
    </lineage>
</organism>
<dbReference type="Proteomes" id="UP001163321">
    <property type="component" value="Chromosome 8"/>
</dbReference>
<evidence type="ECO:0000313" key="1">
    <source>
        <dbReference type="EMBL" id="KAI9908221.1"/>
    </source>
</evidence>